<dbReference type="GO" id="GO:0004795">
    <property type="term" value="F:threonine synthase activity"/>
    <property type="evidence" value="ECO:0007669"/>
    <property type="project" value="UniProtKB-UniRule"/>
</dbReference>
<sequence>MYYYSLEHRSPEVDFRTATVLGQAPDKGLYFPERIPRLAPEFVDALPAHSLPELAAAVLGPLTEGSLPEPILRSIVTDALSFDIPLVPLSEDLHVLELFHGPTLAFKDVGARFMSRCLGYFSGEPVTVLVATSGDTGGAVASGFDGVKGVKVVILYPKGKVSPVQELQLTTCGENVTALEVDGTFDDCQRMVKEAFADRSLTGLTSANSINVARWLPQQVYYWWAYRQWDHAEPPVFVVPSGNFGNICAGLLAFHEGMPASHFLAACNANDTVPRFMQTGTMDPHPAVATLSNAMDVAVPSNFGRILELFERRGMPLGGKVSSLSVGDEATIESIRELYRVYGYVADPHTAVGYDAWKTYRKTHPGAKGILLSTAHPVKFAPTIESALGIQLDLPESVKALYEKPARKVAMGTDFAELKAFLLGAG</sequence>
<evidence type="ECO:0000313" key="15">
    <source>
        <dbReference type="EMBL" id="TDX01049.1"/>
    </source>
</evidence>
<dbReference type="NCBIfam" id="TIGR00260">
    <property type="entry name" value="thrC"/>
    <property type="match status" value="1"/>
</dbReference>
<dbReference type="GO" id="GO:0009088">
    <property type="term" value="P:threonine biosynthetic process"/>
    <property type="evidence" value="ECO:0007669"/>
    <property type="project" value="UniProtKB-UniRule"/>
</dbReference>
<protein>
    <recommendedName>
        <fullName evidence="5 11">Threonine synthase</fullName>
        <ecNumber evidence="4 11">4.2.3.1</ecNumber>
    </recommendedName>
</protein>
<dbReference type="PANTHER" id="PTHR42690:SF1">
    <property type="entry name" value="THREONINE SYNTHASE-LIKE 2"/>
    <property type="match status" value="1"/>
</dbReference>
<dbReference type="Gene3D" id="3.40.50.1100">
    <property type="match status" value="2"/>
</dbReference>
<keyword evidence="9" id="KW-0456">Lyase</keyword>
<dbReference type="AlphaFoldDB" id="A0A4R8DSL3"/>
<dbReference type="SUPFAM" id="SSF53686">
    <property type="entry name" value="Tryptophan synthase beta subunit-like PLP-dependent enzymes"/>
    <property type="match status" value="1"/>
</dbReference>
<dbReference type="RefSeq" id="WP_133993269.1">
    <property type="nucleotide sequence ID" value="NZ_SODV01000001.1"/>
</dbReference>
<evidence type="ECO:0000256" key="4">
    <source>
        <dbReference type="ARBA" id="ARBA00013028"/>
    </source>
</evidence>
<evidence type="ECO:0000256" key="5">
    <source>
        <dbReference type="ARBA" id="ARBA00018679"/>
    </source>
</evidence>
<evidence type="ECO:0000256" key="10">
    <source>
        <dbReference type="ARBA" id="ARBA00049144"/>
    </source>
</evidence>
<dbReference type="Gene3D" id="3.90.1380.10">
    <property type="entry name" value="Threonine synthase, N-terminal domain"/>
    <property type="match status" value="1"/>
</dbReference>
<comment type="pathway">
    <text evidence="2">Amino-acid biosynthesis; L-threonine biosynthesis; L-threonine from L-aspartate: step 5/5.</text>
</comment>
<name>A0A4R8DSL3_9BACT</name>
<evidence type="ECO:0000256" key="9">
    <source>
        <dbReference type="ARBA" id="ARBA00023239"/>
    </source>
</evidence>
<evidence type="ECO:0000259" key="13">
    <source>
        <dbReference type="Pfam" id="PF00291"/>
    </source>
</evidence>
<dbReference type="EC" id="4.2.3.1" evidence="4 11"/>
<comment type="cofactor">
    <cofactor evidence="1 12">
        <name>pyridoxal 5'-phosphate</name>
        <dbReference type="ChEBI" id="CHEBI:597326"/>
    </cofactor>
</comment>
<keyword evidence="7" id="KW-0791">Threonine biosynthesis</keyword>
<reference evidence="15 16" key="1">
    <citation type="submission" date="2019-03" db="EMBL/GenBank/DDBJ databases">
        <title>Genomic Encyclopedia of Type Strains, Phase IV (KMG-IV): sequencing the most valuable type-strain genomes for metagenomic binning, comparative biology and taxonomic classification.</title>
        <authorList>
            <person name="Goeker M."/>
        </authorList>
    </citation>
    <scope>NUCLEOTIDE SEQUENCE [LARGE SCALE GENOMIC DNA]</scope>
    <source>
        <strain evidence="15 16">DSM 100059</strain>
    </source>
</reference>
<dbReference type="EMBL" id="SODV01000001">
    <property type="protein sequence ID" value="TDX01049.1"/>
    <property type="molecule type" value="Genomic_DNA"/>
</dbReference>
<evidence type="ECO:0000256" key="3">
    <source>
        <dbReference type="ARBA" id="ARBA00005517"/>
    </source>
</evidence>
<evidence type="ECO:0000256" key="2">
    <source>
        <dbReference type="ARBA" id="ARBA00004979"/>
    </source>
</evidence>
<accession>A0A4R8DSL3</accession>
<evidence type="ECO:0000256" key="6">
    <source>
        <dbReference type="ARBA" id="ARBA00022605"/>
    </source>
</evidence>
<feature type="modified residue" description="N6-(pyridoxal phosphate)lysine" evidence="12">
    <location>
        <position position="107"/>
    </location>
</feature>
<evidence type="ECO:0000256" key="7">
    <source>
        <dbReference type="ARBA" id="ARBA00022697"/>
    </source>
</evidence>
<dbReference type="UniPathway" id="UPA00050">
    <property type="reaction ID" value="UER00065"/>
</dbReference>
<gene>
    <name evidence="15" type="ORF">EDB95_2080</name>
</gene>
<dbReference type="InterPro" id="IPR001926">
    <property type="entry name" value="TrpB-like_PALP"/>
</dbReference>
<dbReference type="InterPro" id="IPR000634">
    <property type="entry name" value="Ser/Thr_deHydtase_PyrdxlP-BS"/>
</dbReference>
<dbReference type="GO" id="GO:0030170">
    <property type="term" value="F:pyridoxal phosphate binding"/>
    <property type="evidence" value="ECO:0007669"/>
    <property type="project" value="InterPro"/>
</dbReference>
<comment type="similarity">
    <text evidence="3">Belongs to the threonine synthase family.</text>
</comment>
<organism evidence="15 16">
    <name type="scientific">Dinghuibacter silviterrae</name>
    <dbReference type="NCBI Taxonomy" id="1539049"/>
    <lineage>
        <taxon>Bacteria</taxon>
        <taxon>Pseudomonadati</taxon>
        <taxon>Bacteroidota</taxon>
        <taxon>Chitinophagia</taxon>
        <taxon>Chitinophagales</taxon>
        <taxon>Chitinophagaceae</taxon>
        <taxon>Dinghuibacter</taxon>
    </lineage>
</organism>
<comment type="catalytic activity">
    <reaction evidence="10">
        <text>O-phospho-L-homoserine + H2O = L-threonine + phosphate</text>
        <dbReference type="Rhea" id="RHEA:10840"/>
        <dbReference type="ChEBI" id="CHEBI:15377"/>
        <dbReference type="ChEBI" id="CHEBI:43474"/>
        <dbReference type="ChEBI" id="CHEBI:57590"/>
        <dbReference type="ChEBI" id="CHEBI:57926"/>
        <dbReference type="EC" id="4.2.3.1"/>
    </reaction>
</comment>
<dbReference type="Pfam" id="PF14821">
    <property type="entry name" value="Thr_synth_N"/>
    <property type="match status" value="1"/>
</dbReference>
<evidence type="ECO:0000259" key="14">
    <source>
        <dbReference type="Pfam" id="PF14821"/>
    </source>
</evidence>
<feature type="domain" description="Threonine synthase N-terminal" evidence="14">
    <location>
        <begin position="3"/>
        <end position="79"/>
    </location>
</feature>
<feature type="domain" description="Tryptophan synthase beta chain-like PALP" evidence="13">
    <location>
        <begin position="96"/>
        <end position="362"/>
    </location>
</feature>
<dbReference type="PROSITE" id="PS00165">
    <property type="entry name" value="DEHYDRATASE_SER_THR"/>
    <property type="match status" value="1"/>
</dbReference>
<keyword evidence="8 12" id="KW-0663">Pyridoxal phosphate</keyword>
<dbReference type="InterPro" id="IPR051166">
    <property type="entry name" value="Threonine_Synthase"/>
</dbReference>
<evidence type="ECO:0000256" key="8">
    <source>
        <dbReference type="ARBA" id="ARBA00022898"/>
    </source>
</evidence>
<dbReference type="InterPro" id="IPR029144">
    <property type="entry name" value="Thr_synth_N"/>
</dbReference>
<dbReference type="OrthoDB" id="9763107at2"/>
<evidence type="ECO:0000256" key="1">
    <source>
        <dbReference type="ARBA" id="ARBA00001933"/>
    </source>
</evidence>
<keyword evidence="6" id="KW-0028">Amino-acid biosynthesis</keyword>
<dbReference type="PANTHER" id="PTHR42690">
    <property type="entry name" value="THREONINE SYNTHASE FAMILY MEMBER"/>
    <property type="match status" value="1"/>
</dbReference>
<evidence type="ECO:0000313" key="16">
    <source>
        <dbReference type="Proteomes" id="UP000294498"/>
    </source>
</evidence>
<comment type="caution">
    <text evidence="15">The sequence shown here is derived from an EMBL/GenBank/DDBJ whole genome shotgun (WGS) entry which is preliminary data.</text>
</comment>
<dbReference type="InterPro" id="IPR037158">
    <property type="entry name" value="Thr_synth_N_sf"/>
</dbReference>
<dbReference type="InterPro" id="IPR036052">
    <property type="entry name" value="TrpB-like_PALP_sf"/>
</dbReference>
<dbReference type="Pfam" id="PF00291">
    <property type="entry name" value="PALP"/>
    <property type="match status" value="1"/>
</dbReference>
<keyword evidence="16" id="KW-1185">Reference proteome</keyword>
<dbReference type="InterPro" id="IPR004450">
    <property type="entry name" value="Thr_synthase-like"/>
</dbReference>
<evidence type="ECO:0000256" key="12">
    <source>
        <dbReference type="PIRSR" id="PIRSR604450-51"/>
    </source>
</evidence>
<proteinExistence type="inferred from homology"/>
<dbReference type="Proteomes" id="UP000294498">
    <property type="component" value="Unassembled WGS sequence"/>
</dbReference>
<evidence type="ECO:0000256" key="11">
    <source>
        <dbReference type="NCBIfam" id="TIGR00260"/>
    </source>
</evidence>